<keyword evidence="2" id="KW-1185">Reference proteome</keyword>
<evidence type="ECO:0000313" key="1">
    <source>
        <dbReference type="EMBL" id="MBL1080093.1"/>
    </source>
</evidence>
<name>A0ABS1MLB7_9NOCA</name>
<evidence type="ECO:0000313" key="2">
    <source>
        <dbReference type="Proteomes" id="UP000602198"/>
    </source>
</evidence>
<dbReference type="EMBL" id="JAERRJ010000024">
    <property type="protein sequence ID" value="MBL1080093.1"/>
    <property type="molecule type" value="Genomic_DNA"/>
</dbReference>
<protein>
    <submittedName>
        <fullName evidence="1">Uncharacterized protein</fullName>
    </submittedName>
</protein>
<reference evidence="1 2" key="1">
    <citation type="submission" date="2021-01" db="EMBL/GenBank/DDBJ databases">
        <title>WGS of actinomycetes isolated from Thailand.</title>
        <authorList>
            <person name="Thawai C."/>
        </authorList>
    </citation>
    <scope>NUCLEOTIDE SEQUENCE [LARGE SCALE GENOMIC DNA]</scope>
    <source>
        <strain evidence="1 2">LPG 2</strain>
    </source>
</reference>
<proteinExistence type="predicted"/>
<dbReference type="Proteomes" id="UP000602198">
    <property type="component" value="Unassembled WGS sequence"/>
</dbReference>
<accession>A0ABS1MLB7</accession>
<comment type="caution">
    <text evidence="1">The sequence shown here is derived from an EMBL/GenBank/DDBJ whole genome shotgun (WGS) entry which is preliminary data.</text>
</comment>
<dbReference type="RefSeq" id="WP_201958257.1">
    <property type="nucleotide sequence ID" value="NZ_JAERRJ010000024.1"/>
</dbReference>
<sequence length="95" mass="10416">MEVSPARLRQLAHALRATSGEVRKSAELGRDSVDSALVEMRGSRFVVHADFTLLKVENLVSGTAYELLRVVEILESAVSEYESADRSGARRIADV</sequence>
<gene>
    <name evidence="1" type="ORF">JK358_37425</name>
</gene>
<organism evidence="1 2">
    <name type="scientific">Nocardia acididurans</name>
    <dbReference type="NCBI Taxonomy" id="2802282"/>
    <lineage>
        <taxon>Bacteria</taxon>
        <taxon>Bacillati</taxon>
        <taxon>Actinomycetota</taxon>
        <taxon>Actinomycetes</taxon>
        <taxon>Mycobacteriales</taxon>
        <taxon>Nocardiaceae</taxon>
        <taxon>Nocardia</taxon>
    </lineage>
</organism>